<dbReference type="EMBL" id="BSDZ01000031">
    <property type="protein sequence ID" value="GLI66340.1"/>
    <property type="molecule type" value="Genomic_DNA"/>
</dbReference>
<name>A0ABQ5S8V4_9CHLO</name>
<dbReference type="Gene3D" id="3.30.420.10">
    <property type="entry name" value="Ribonuclease H-like superfamily/Ribonuclease H"/>
    <property type="match status" value="1"/>
</dbReference>
<keyword evidence="11" id="KW-0695">RNA-directed DNA polymerase</keyword>
<keyword evidence="12" id="KW-0239">DNA-directed DNA polymerase</keyword>
<dbReference type="InterPro" id="IPR041588">
    <property type="entry name" value="Integrase_H2C2"/>
</dbReference>
<dbReference type="InterPro" id="IPR050951">
    <property type="entry name" value="Retrovirus_Pol_polyprotein"/>
</dbReference>
<reference evidence="16 17" key="1">
    <citation type="journal article" date="2023" name="IScience">
        <title>Expanded male sex-determining region conserved during the evolution of homothallism in the green alga Volvox.</title>
        <authorList>
            <person name="Yamamoto K."/>
            <person name="Matsuzaki R."/>
            <person name="Mahakham W."/>
            <person name="Heman W."/>
            <person name="Sekimoto H."/>
            <person name="Kawachi M."/>
            <person name="Minakuchi Y."/>
            <person name="Toyoda A."/>
            <person name="Nozaki H."/>
        </authorList>
    </citation>
    <scope>NUCLEOTIDE SEQUENCE [LARGE SCALE GENOMIC DNA]</scope>
    <source>
        <strain evidence="16 17">NIES-4468</strain>
    </source>
</reference>
<protein>
    <recommendedName>
        <fullName evidence="15">Integrase catalytic domain-containing protein</fullName>
    </recommendedName>
</protein>
<dbReference type="Gene3D" id="1.10.340.70">
    <property type="match status" value="1"/>
</dbReference>
<keyword evidence="9" id="KW-0460">Magnesium</keyword>
<keyword evidence="14" id="KW-0233">DNA recombination</keyword>
<dbReference type="InterPro" id="IPR043502">
    <property type="entry name" value="DNA/RNA_pol_sf"/>
</dbReference>
<evidence type="ECO:0000313" key="17">
    <source>
        <dbReference type="Proteomes" id="UP001165090"/>
    </source>
</evidence>
<evidence type="ECO:0000313" key="16">
    <source>
        <dbReference type="EMBL" id="GLI66340.1"/>
    </source>
</evidence>
<dbReference type="CDD" id="cd09274">
    <property type="entry name" value="RNase_HI_RT_Ty3"/>
    <property type="match status" value="1"/>
</dbReference>
<keyword evidence="10" id="KW-0229">DNA integration</keyword>
<dbReference type="InterPro" id="IPR001584">
    <property type="entry name" value="Integrase_cat-core"/>
</dbReference>
<evidence type="ECO:0000256" key="2">
    <source>
        <dbReference type="ARBA" id="ARBA00022679"/>
    </source>
</evidence>
<keyword evidence="3" id="KW-0548">Nucleotidyltransferase</keyword>
<evidence type="ECO:0000259" key="15">
    <source>
        <dbReference type="PROSITE" id="PS50994"/>
    </source>
</evidence>
<dbReference type="Pfam" id="PF17921">
    <property type="entry name" value="Integrase_H2C2"/>
    <property type="match status" value="1"/>
</dbReference>
<evidence type="ECO:0000256" key="12">
    <source>
        <dbReference type="ARBA" id="ARBA00022932"/>
    </source>
</evidence>
<evidence type="ECO:0000256" key="3">
    <source>
        <dbReference type="ARBA" id="ARBA00022695"/>
    </source>
</evidence>
<dbReference type="PANTHER" id="PTHR37984">
    <property type="entry name" value="PROTEIN CBG26694"/>
    <property type="match status" value="1"/>
</dbReference>
<dbReference type="SUPFAM" id="SSF53098">
    <property type="entry name" value="Ribonuclease H-like"/>
    <property type="match status" value="1"/>
</dbReference>
<dbReference type="Proteomes" id="UP001165090">
    <property type="component" value="Unassembled WGS sequence"/>
</dbReference>
<dbReference type="PROSITE" id="PS50994">
    <property type="entry name" value="INTEGRASE"/>
    <property type="match status" value="1"/>
</dbReference>
<evidence type="ECO:0000256" key="10">
    <source>
        <dbReference type="ARBA" id="ARBA00022908"/>
    </source>
</evidence>
<keyword evidence="2" id="KW-0808">Transferase</keyword>
<evidence type="ECO:0000256" key="7">
    <source>
        <dbReference type="ARBA" id="ARBA00022759"/>
    </source>
</evidence>
<evidence type="ECO:0000256" key="8">
    <source>
        <dbReference type="ARBA" id="ARBA00022801"/>
    </source>
</evidence>
<dbReference type="Pfam" id="PF00665">
    <property type="entry name" value="rve"/>
    <property type="match status" value="1"/>
</dbReference>
<dbReference type="SUPFAM" id="SSF56672">
    <property type="entry name" value="DNA/RNA polymerases"/>
    <property type="match status" value="1"/>
</dbReference>
<dbReference type="InterPro" id="IPR036397">
    <property type="entry name" value="RNaseH_sf"/>
</dbReference>
<keyword evidence="8" id="KW-0378">Hydrolase</keyword>
<dbReference type="InterPro" id="IPR056924">
    <property type="entry name" value="SH3_Tf2-1"/>
</dbReference>
<keyword evidence="7" id="KW-0255">Endonuclease</keyword>
<comment type="caution">
    <text evidence="16">The sequence shown here is derived from an EMBL/GenBank/DDBJ whole genome shotgun (WGS) entry which is preliminary data.</text>
</comment>
<keyword evidence="17" id="KW-1185">Reference proteome</keyword>
<dbReference type="Gene3D" id="3.30.70.270">
    <property type="match status" value="1"/>
</dbReference>
<keyword evidence="4" id="KW-0540">Nuclease</keyword>
<gene>
    <name evidence="16" type="ORF">VaNZ11_010081</name>
</gene>
<evidence type="ECO:0000256" key="1">
    <source>
        <dbReference type="ARBA" id="ARBA00022670"/>
    </source>
</evidence>
<evidence type="ECO:0000256" key="4">
    <source>
        <dbReference type="ARBA" id="ARBA00022722"/>
    </source>
</evidence>
<evidence type="ECO:0000256" key="14">
    <source>
        <dbReference type="ARBA" id="ARBA00023172"/>
    </source>
</evidence>
<keyword evidence="5" id="KW-0479">Metal-binding</keyword>
<dbReference type="InterPro" id="IPR043128">
    <property type="entry name" value="Rev_trsase/Diguanyl_cyclase"/>
</dbReference>
<evidence type="ECO:0000256" key="6">
    <source>
        <dbReference type="ARBA" id="ARBA00022750"/>
    </source>
</evidence>
<feature type="domain" description="Integrase catalytic" evidence="15">
    <location>
        <begin position="348"/>
        <end position="508"/>
    </location>
</feature>
<evidence type="ECO:0000256" key="9">
    <source>
        <dbReference type="ARBA" id="ARBA00022842"/>
    </source>
</evidence>
<proteinExistence type="predicted"/>
<keyword evidence="1" id="KW-0645">Protease</keyword>
<evidence type="ECO:0000256" key="13">
    <source>
        <dbReference type="ARBA" id="ARBA00023125"/>
    </source>
</evidence>
<dbReference type="InterPro" id="IPR041373">
    <property type="entry name" value="RT_RNaseH"/>
</dbReference>
<dbReference type="PANTHER" id="PTHR37984:SF5">
    <property type="entry name" value="PROTEIN NYNRIN-LIKE"/>
    <property type="match status" value="1"/>
</dbReference>
<dbReference type="Pfam" id="PF17917">
    <property type="entry name" value="RT_RNaseH"/>
    <property type="match status" value="1"/>
</dbReference>
<accession>A0ABQ5S8V4</accession>
<keyword evidence="6" id="KW-0064">Aspartyl protease</keyword>
<sequence length="674" mass="76099">MDPQKVAVVREWPAPQNLTELRQFLGLTNYFRKFINKYSIIAAPLTNLTKEGGFASLEAWTPVCQRAFEELKRIVADDVTLSFPDHSLPFRVEVVSDASLHGSGAVLLQEGQLIAFTSKKFSGAETQYTTGEQELLAALHALKEWRCYLKGRPFMLKTDHKPLTFLQSVPTLNRRQARWMEYLSRFDCTWEYIAGRINIADALSRHPSLHAAIPAAPVTRSRSQEVPIAADLAQRLKMAYQADPWFASPSNVEHLHKRNDLWLQKDGSTTQIVVLINDTLRYDILARFHEDPLAGHPGSTCLAELVRRSVWWPHVVKDEENFVQRCSLCQCNKALSGKGQGLLQPLPIPDAPWESVSMDFVVVLPKTEGGYDSVFVMVDRLTKMVHLAPCTSSCTTEQTARLFFDNVVRLNDVPKNVISDRGGQFMSKFWEALCELVGMRVHLSTAYHPQSDGQTERTNRMLGNMLRNFAGCTPSVWDTFLTSAEFALNNAVNRSTGQSPFFLNYGFHPALPVWQELEINIPAAKTFAKSFLSRMTDAKACLDAAQQRTTDYFNKSKRDVTFSVGQMVLLSTKNLRSLADGSRKLLPRWIGPYPVVRMVGNVAVELSLPSDMNIHPTFHIPLIRPYRGTTPVTNNTDAPAVMDPSPETWIAGKQKVYDVERILDYRVRRIGRQR</sequence>
<dbReference type="Pfam" id="PF24626">
    <property type="entry name" value="SH3_Tf2-1"/>
    <property type="match status" value="1"/>
</dbReference>
<organism evidence="16 17">
    <name type="scientific">Volvox africanus</name>
    <dbReference type="NCBI Taxonomy" id="51714"/>
    <lineage>
        <taxon>Eukaryota</taxon>
        <taxon>Viridiplantae</taxon>
        <taxon>Chlorophyta</taxon>
        <taxon>core chlorophytes</taxon>
        <taxon>Chlorophyceae</taxon>
        <taxon>CS clade</taxon>
        <taxon>Chlamydomonadales</taxon>
        <taxon>Volvocaceae</taxon>
        <taxon>Volvox</taxon>
    </lineage>
</organism>
<keyword evidence="13" id="KW-0238">DNA-binding</keyword>
<evidence type="ECO:0000256" key="5">
    <source>
        <dbReference type="ARBA" id="ARBA00022723"/>
    </source>
</evidence>
<evidence type="ECO:0000256" key="11">
    <source>
        <dbReference type="ARBA" id="ARBA00022918"/>
    </source>
</evidence>
<dbReference type="InterPro" id="IPR012337">
    <property type="entry name" value="RNaseH-like_sf"/>
</dbReference>